<dbReference type="EMBL" id="OBDY01000007">
    <property type="protein sequence ID" value="SNY45581.1"/>
    <property type="molecule type" value="Genomic_DNA"/>
</dbReference>
<feature type="compositionally biased region" description="Basic and acidic residues" evidence="1">
    <location>
        <begin position="321"/>
        <end position="335"/>
    </location>
</feature>
<proteinExistence type="predicted"/>
<feature type="transmembrane region" description="Helical" evidence="2">
    <location>
        <begin position="37"/>
        <end position="55"/>
    </location>
</feature>
<keyword evidence="2" id="KW-0812">Transmembrane</keyword>
<feature type="transmembrane region" description="Helical" evidence="2">
    <location>
        <begin position="61"/>
        <end position="81"/>
    </location>
</feature>
<organism evidence="3 4">
    <name type="scientific">Paractinoplanes atraurantiacus</name>
    <dbReference type="NCBI Taxonomy" id="1036182"/>
    <lineage>
        <taxon>Bacteria</taxon>
        <taxon>Bacillati</taxon>
        <taxon>Actinomycetota</taxon>
        <taxon>Actinomycetes</taxon>
        <taxon>Micromonosporales</taxon>
        <taxon>Micromonosporaceae</taxon>
        <taxon>Paractinoplanes</taxon>
    </lineage>
</organism>
<keyword evidence="4" id="KW-1185">Reference proteome</keyword>
<feature type="compositionally biased region" description="Pro residues" evidence="1">
    <location>
        <begin position="163"/>
        <end position="183"/>
    </location>
</feature>
<evidence type="ECO:0000313" key="3">
    <source>
        <dbReference type="EMBL" id="SNY45581.1"/>
    </source>
</evidence>
<feature type="transmembrane region" description="Helical" evidence="2">
    <location>
        <begin position="6"/>
        <end position="25"/>
    </location>
</feature>
<dbReference type="AlphaFoldDB" id="A0A285IF58"/>
<evidence type="ECO:0000256" key="1">
    <source>
        <dbReference type="SAM" id="MobiDB-lite"/>
    </source>
</evidence>
<keyword evidence="2" id="KW-0472">Membrane</keyword>
<protein>
    <submittedName>
        <fullName evidence="3">Uncharacterized protein</fullName>
    </submittedName>
</protein>
<dbReference type="Proteomes" id="UP000219612">
    <property type="component" value="Unassembled WGS sequence"/>
</dbReference>
<evidence type="ECO:0000256" key="2">
    <source>
        <dbReference type="SAM" id="Phobius"/>
    </source>
</evidence>
<dbReference type="RefSeq" id="WP_097321424.1">
    <property type="nucleotide sequence ID" value="NZ_OBDY01000007.1"/>
</dbReference>
<accession>A0A285IF58</accession>
<name>A0A285IF58_9ACTN</name>
<feature type="compositionally biased region" description="Basic and acidic residues" evidence="1">
    <location>
        <begin position="199"/>
        <end position="210"/>
    </location>
</feature>
<feature type="compositionally biased region" description="Low complexity" evidence="1">
    <location>
        <begin position="184"/>
        <end position="198"/>
    </location>
</feature>
<feature type="compositionally biased region" description="Low complexity" evidence="1">
    <location>
        <begin position="120"/>
        <end position="129"/>
    </location>
</feature>
<feature type="compositionally biased region" description="Low complexity" evidence="1">
    <location>
        <begin position="236"/>
        <end position="263"/>
    </location>
</feature>
<gene>
    <name evidence="3" type="ORF">SAMN05421748_107254</name>
</gene>
<feature type="compositionally biased region" description="Low complexity" evidence="1">
    <location>
        <begin position="216"/>
        <end position="227"/>
    </location>
</feature>
<feature type="region of interest" description="Disordered" evidence="1">
    <location>
        <begin position="98"/>
        <end position="342"/>
    </location>
</feature>
<keyword evidence="2" id="KW-1133">Transmembrane helix</keyword>
<sequence length="342" mass="35930">MSDGEFWTYAGLLGLSGLVLLVLCVTGFGQSGFLRGVDALLGLGFLGYAGYLALARPDDPFTFYYIFALPVLAVIYALVCLRRVVKLRRLAARFIPDPYAGETGDAHTERAPFPTPPSPLSESSPADAPDAPPPPPVKRGPMPSGLPSRMPPPADRPGRPSGLPEPPSPEQSPSPSLSPPRSPSPALSPSQPPSLSSSRRAELPDAEPSRRGLPSGSPAGPHLAGLPPGLPSDFLSRPPYESSSGRPSEPSSGSSFERPSEPSLGRPSERRLEIGPADYAGRHSAPGVTPPPAPPAEAPAGDPRNSADRFPQSPRYTPRSYEQKPAEGGRHRAAEPDDADFA</sequence>
<reference evidence="4" key="1">
    <citation type="submission" date="2017-09" db="EMBL/GenBank/DDBJ databases">
        <authorList>
            <person name="Varghese N."/>
            <person name="Submissions S."/>
        </authorList>
    </citation>
    <scope>NUCLEOTIDE SEQUENCE [LARGE SCALE GENOMIC DNA]</scope>
    <source>
        <strain evidence="4">CGMCC 4.6857</strain>
    </source>
</reference>
<evidence type="ECO:0000313" key="4">
    <source>
        <dbReference type="Proteomes" id="UP000219612"/>
    </source>
</evidence>
<feature type="compositionally biased region" description="Pro residues" evidence="1">
    <location>
        <begin position="288"/>
        <end position="297"/>
    </location>
</feature>